<name>A0A401YGI8_9ACTN</name>
<dbReference type="GO" id="GO:0003677">
    <property type="term" value="F:DNA binding"/>
    <property type="evidence" value="ECO:0007669"/>
    <property type="project" value="UniProtKB-KW"/>
</dbReference>
<evidence type="ECO:0000313" key="7">
    <source>
        <dbReference type="Proteomes" id="UP000286931"/>
    </source>
</evidence>
<protein>
    <submittedName>
        <fullName evidence="6">Small neutral protease regulatory protein</fullName>
    </submittedName>
</protein>
<keyword evidence="6" id="KW-0378">Hydrolase</keyword>
<dbReference type="GO" id="GO:0032993">
    <property type="term" value="C:protein-DNA complex"/>
    <property type="evidence" value="ECO:0007669"/>
    <property type="project" value="TreeGrafter"/>
</dbReference>
<dbReference type="SUPFAM" id="SSF53850">
    <property type="entry name" value="Periplasmic binding protein-like II"/>
    <property type="match status" value="1"/>
</dbReference>
<dbReference type="PANTHER" id="PTHR30346">
    <property type="entry name" value="TRANSCRIPTIONAL DUAL REGULATOR HCAR-RELATED"/>
    <property type="match status" value="1"/>
</dbReference>
<dbReference type="InterPro" id="IPR000847">
    <property type="entry name" value="LysR_HTH_N"/>
</dbReference>
<reference evidence="6 7" key="1">
    <citation type="submission" date="2018-12" db="EMBL/GenBank/DDBJ databases">
        <title>Draft genome sequence of Embleya hyalina NBRC 13850T.</title>
        <authorList>
            <person name="Komaki H."/>
            <person name="Hosoyama A."/>
            <person name="Kimura A."/>
            <person name="Ichikawa N."/>
            <person name="Tamura T."/>
        </authorList>
    </citation>
    <scope>NUCLEOTIDE SEQUENCE [LARGE SCALE GENOMIC DNA]</scope>
    <source>
        <strain evidence="6 7">NBRC 13850</strain>
    </source>
</reference>
<dbReference type="AlphaFoldDB" id="A0A401YGI8"/>
<dbReference type="PANTHER" id="PTHR30346:SF30">
    <property type="entry name" value="SMALL NEUTRAL PROTEASE REGULATORY PROTEIN"/>
    <property type="match status" value="1"/>
</dbReference>
<evidence type="ECO:0000256" key="3">
    <source>
        <dbReference type="ARBA" id="ARBA00023125"/>
    </source>
</evidence>
<proteinExistence type="inferred from homology"/>
<organism evidence="6 7">
    <name type="scientific">Embleya hyalina</name>
    <dbReference type="NCBI Taxonomy" id="516124"/>
    <lineage>
        <taxon>Bacteria</taxon>
        <taxon>Bacillati</taxon>
        <taxon>Actinomycetota</taxon>
        <taxon>Actinomycetes</taxon>
        <taxon>Kitasatosporales</taxon>
        <taxon>Streptomycetaceae</taxon>
        <taxon>Embleya</taxon>
    </lineage>
</organism>
<keyword evidence="2" id="KW-0805">Transcription regulation</keyword>
<gene>
    <name evidence="6" type="primary">mprR</name>
    <name evidence="6" type="ORF">EHYA_01334</name>
</gene>
<evidence type="ECO:0000256" key="4">
    <source>
        <dbReference type="ARBA" id="ARBA00023163"/>
    </source>
</evidence>
<dbReference type="GO" id="GO:0008233">
    <property type="term" value="F:peptidase activity"/>
    <property type="evidence" value="ECO:0007669"/>
    <property type="project" value="UniProtKB-KW"/>
</dbReference>
<dbReference type="SUPFAM" id="SSF46785">
    <property type="entry name" value="Winged helix' DNA-binding domain"/>
    <property type="match status" value="1"/>
</dbReference>
<comment type="caution">
    <text evidence="6">The sequence shown here is derived from an EMBL/GenBank/DDBJ whole genome shotgun (WGS) entry which is preliminary data.</text>
</comment>
<dbReference type="PROSITE" id="PS50931">
    <property type="entry name" value="HTH_LYSR"/>
    <property type="match status" value="1"/>
</dbReference>
<dbReference type="GO" id="GO:0006508">
    <property type="term" value="P:proteolysis"/>
    <property type="evidence" value="ECO:0007669"/>
    <property type="project" value="UniProtKB-KW"/>
</dbReference>
<dbReference type="Gene3D" id="3.40.190.10">
    <property type="entry name" value="Periplasmic binding protein-like II"/>
    <property type="match status" value="2"/>
</dbReference>
<dbReference type="Gene3D" id="1.10.10.10">
    <property type="entry name" value="Winged helix-like DNA-binding domain superfamily/Winged helix DNA-binding domain"/>
    <property type="match status" value="1"/>
</dbReference>
<dbReference type="InterPro" id="IPR005119">
    <property type="entry name" value="LysR_subst-bd"/>
</dbReference>
<keyword evidence="7" id="KW-1185">Reference proteome</keyword>
<dbReference type="Pfam" id="PF03466">
    <property type="entry name" value="LysR_substrate"/>
    <property type="match status" value="1"/>
</dbReference>
<accession>A0A401YGI8</accession>
<evidence type="ECO:0000256" key="1">
    <source>
        <dbReference type="ARBA" id="ARBA00009437"/>
    </source>
</evidence>
<keyword evidence="3" id="KW-0238">DNA-binding</keyword>
<dbReference type="Pfam" id="PF00126">
    <property type="entry name" value="HTH_1"/>
    <property type="match status" value="1"/>
</dbReference>
<sequence length="323" mass="35558">MRHLRALCAIGDTGSLHAAARLLGMTQPSLTAQLRRIENALGAPLFVRDRTGSRPTPLGLTMLHRARPIMAEMSALVIDTQAEAVRTAGPNLRIGGTANRVIADWLRRLRLRLPTTDTYLRVDVSASTLLGMVAAGQLDVAFVHEVEGFPLRVPDGMRRRVLVEREPQFIALSPDHPAVTEPEVKLAELADDQWMVDPSVDGEWEGLREVLSEAGINPRILHGDYLTAASLVAIGEVVTPCQPTSRPRPDMAVRPLAGDPLAVRLFLAFRTENGPAPALIDTVYHELEAAYREAAWLAVAYRQRLLREDSPILRYDGQTRGRT</sequence>
<dbReference type="Proteomes" id="UP000286931">
    <property type="component" value="Unassembled WGS sequence"/>
</dbReference>
<feature type="domain" description="HTH lysR-type" evidence="5">
    <location>
        <begin position="1"/>
        <end position="56"/>
    </location>
</feature>
<dbReference type="GO" id="GO:0003700">
    <property type="term" value="F:DNA-binding transcription factor activity"/>
    <property type="evidence" value="ECO:0007669"/>
    <property type="project" value="InterPro"/>
</dbReference>
<evidence type="ECO:0000256" key="2">
    <source>
        <dbReference type="ARBA" id="ARBA00023015"/>
    </source>
</evidence>
<keyword evidence="6" id="KW-0645">Protease</keyword>
<dbReference type="PRINTS" id="PR00039">
    <property type="entry name" value="HTHLYSR"/>
</dbReference>
<evidence type="ECO:0000313" key="6">
    <source>
        <dbReference type="EMBL" id="GCD93689.1"/>
    </source>
</evidence>
<dbReference type="EMBL" id="BIFH01000014">
    <property type="protein sequence ID" value="GCD93689.1"/>
    <property type="molecule type" value="Genomic_DNA"/>
</dbReference>
<comment type="similarity">
    <text evidence="1">Belongs to the LysR transcriptional regulatory family.</text>
</comment>
<evidence type="ECO:0000259" key="5">
    <source>
        <dbReference type="PROSITE" id="PS50931"/>
    </source>
</evidence>
<dbReference type="InterPro" id="IPR036390">
    <property type="entry name" value="WH_DNA-bd_sf"/>
</dbReference>
<keyword evidence="4" id="KW-0804">Transcription</keyword>
<dbReference type="InterPro" id="IPR036388">
    <property type="entry name" value="WH-like_DNA-bd_sf"/>
</dbReference>